<evidence type="ECO:0000313" key="2">
    <source>
        <dbReference type="Proteomes" id="UP000540989"/>
    </source>
</evidence>
<gene>
    <name evidence="1" type="ORF">HDF16_001909</name>
</gene>
<keyword evidence="1" id="KW-0689">Ribosomal protein</keyword>
<dbReference type="GO" id="GO:0005840">
    <property type="term" value="C:ribosome"/>
    <property type="evidence" value="ECO:0007669"/>
    <property type="project" value="UniProtKB-KW"/>
</dbReference>
<organism evidence="1 2">
    <name type="scientific">Granulicella aggregans</name>
    <dbReference type="NCBI Taxonomy" id="474949"/>
    <lineage>
        <taxon>Bacteria</taxon>
        <taxon>Pseudomonadati</taxon>
        <taxon>Acidobacteriota</taxon>
        <taxon>Terriglobia</taxon>
        <taxon>Terriglobales</taxon>
        <taxon>Acidobacteriaceae</taxon>
        <taxon>Granulicella</taxon>
    </lineage>
</organism>
<comment type="caution">
    <text evidence="1">The sequence shown here is derived from an EMBL/GenBank/DDBJ whole genome shotgun (WGS) entry which is preliminary data.</text>
</comment>
<dbReference type="EMBL" id="JACHIP010000002">
    <property type="protein sequence ID" value="MBB5057224.1"/>
    <property type="molecule type" value="Genomic_DNA"/>
</dbReference>
<reference evidence="1 2" key="1">
    <citation type="submission" date="2020-08" db="EMBL/GenBank/DDBJ databases">
        <title>Genomic Encyclopedia of Type Strains, Phase IV (KMG-V): Genome sequencing to study the core and pangenomes of soil and plant-associated prokaryotes.</title>
        <authorList>
            <person name="Whitman W."/>
        </authorList>
    </citation>
    <scope>NUCLEOTIDE SEQUENCE [LARGE SCALE GENOMIC DNA]</scope>
    <source>
        <strain evidence="1 2">M8UP14</strain>
    </source>
</reference>
<sequence length="87" mass="9538">MNDSRLYLKICEGCGVLWLRTGAADGVYCRGCATTLAEFPKPNPGKCRNHRIRTASERATRIRCRVQRDSLKRPFVASASRPAGGAA</sequence>
<keyword evidence="1" id="KW-0687">Ribonucleoprotein</keyword>
<evidence type="ECO:0000313" key="1">
    <source>
        <dbReference type="EMBL" id="MBB5057224.1"/>
    </source>
</evidence>
<proteinExistence type="predicted"/>
<keyword evidence="2" id="KW-1185">Reference proteome</keyword>
<protein>
    <submittedName>
        <fullName evidence="1">Ribosomal protein S27E</fullName>
    </submittedName>
</protein>
<dbReference type="AlphaFoldDB" id="A0A7W7ZCU1"/>
<dbReference type="Proteomes" id="UP000540989">
    <property type="component" value="Unassembled WGS sequence"/>
</dbReference>
<name>A0A7W7ZCU1_9BACT</name>
<accession>A0A7W7ZCU1</accession>